<name>C8N6V5_CARH6</name>
<evidence type="ECO:0000313" key="2">
    <source>
        <dbReference type="Proteomes" id="UP000004870"/>
    </source>
</evidence>
<evidence type="ECO:0000313" key="1">
    <source>
        <dbReference type="EMBL" id="EEV89669.1"/>
    </source>
</evidence>
<dbReference type="EMBL" id="ACKY01000011">
    <property type="protein sequence ID" value="EEV89669.1"/>
    <property type="molecule type" value="Genomic_DNA"/>
</dbReference>
<accession>C8N6V5</accession>
<proteinExistence type="predicted"/>
<dbReference type="Proteomes" id="UP000004870">
    <property type="component" value="Unassembled WGS sequence"/>
</dbReference>
<dbReference type="HOGENOM" id="CLU_1966573_0_0_6"/>
<sequence length="127" mass="14890">MSQSLWVRDRFLIIDEDEYDEDGESQSLWVRDRFLMMTKAFTLTLTRSQSLWVRDRFLMRRHPRLHRRLSVAIPLGQGQVFNPADVCAKYDRAVAIPLGQGQVFNSQGCFFSLFSMCCRGCFQLLFL</sequence>
<comment type="caution">
    <text evidence="1">The sequence shown here is derived from an EMBL/GenBank/DDBJ whole genome shotgun (WGS) entry which is preliminary data.</text>
</comment>
<reference evidence="1 2" key="1">
    <citation type="submission" date="2009-08" db="EMBL/GenBank/DDBJ databases">
        <authorList>
            <person name="Qin X."/>
            <person name="Bachman B."/>
            <person name="Battles P."/>
            <person name="Bell A."/>
            <person name="Bess C."/>
            <person name="Bickham C."/>
            <person name="Chaboub L."/>
            <person name="Chen D."/>
            <person name="Coyle M."/>
            <person name="Deiros D.R."/>
            <person name="Dinh H."/>
            <person name="Forbes L."/>
            <person name="Fowler G."/>
            <person name="Francisco L."/>
            <person name="Fu Q."/>
            <person name="Gubbala S."/>
            <person name="Hale W."/>
            <person name="Han Y."/>
            <person name="Hemphill L."/>
            <person name="Highlander S.K."/>
            <person name="Hirani K."/>
            <person name="Hogues M."/>
            <person name="Jackson L."/>
            <person name="Jakkamsetti A."/>
            <person name="Javaid M."/>
            <person name="Jiang H."/>
            <person name="Korchina V."/>
            <person name="Kovar C."/>
            <person name="Lara F."/>
            <person name="Lee S."/>
            <person name="Mata R."/>
            <person name="Mathew T."/>
            <person name="Moen C."/>
            <person name="Morales K."/>
            <person name="Munidasa M."/>
            <person name="Nazareth L."/>
            <person name="Ngo R."/>
            <person name="Nguyen L."/>
            <person name="Okwuonu G."/>
            <person name="Ongeri F."/>
            <person name="Patil S."/>
            <person name="Petrosino J."/>
            <person name="Pham C."/>
            <person name="Pham P."/>
            <person name="Pu L.-L."/>
            <person name="Puazo M."/>
            <person name="Raj R."/>
            <person name="Reid J."/>
            <person name="Rouhana J."/>
            <person name="Saada N."/>
            <person name="Shang Y."/>
            <person name="Simmons D."/>
            <person name="Thornton R."/>
            <person name="Warren J."/>
            <person name="Weissenberger G."/>
            <person name="Zhang J."/>
            <person name="Zhang L."/>
            <person name="Zhou C."/>
            <person name="Zhu D."/>
            <person name="Muzny D."/>
            <person name="Worley K."/>
            <person name="Gibbs R."/>
        </authorList>
    </citation>
    <scope>NUCLEOTIDE SEQUENCE [LARGE SCALE GENOMIC DNA]</scope>
    <source>
        <strain evidence="2">ATCC 15826 / DSM 8339 / NCTC 10426 / 6573</strain>
    </source>
</reference>
<protein>
    <submittedName>
        <fullName evidence="1">Uncharacterized protein</fullName>
    </submittedName>
</protein>
<gene>
    <name evidence="1" type="ORF">HMPREF0198_0231</name>
</gene>
<organism evidence="1 2">
    <name type="scientific">Cardiobacterium hominis (strain ATCC 15826 / DSM 8339 / NCTC 10426 / 6573)</name>
    <dbReference type="NCBI Taxonomy" id="638300"/>
    <lineage>
        <taxon>Bacteria</taxon>
        <taxon>Pseudomonadati</taxon>
        <taxon>Pseudomonadota</taxon>
        <taxon>Gammaproteobacteria</taxon>
        <taxon>Cardiobacteriales</taxon>
        <taxon>Cardiobacteriaceae</taxon>
        <taxon>Cardiobacterium</taxon>
    </lineage>
</organism>
<dbReference type="AlphaFoldDB" id="C8N6V5"/>
<keyword evidence="2" id="KW-1185">Reference proteome</keyword>